<gene>
    <name evidence="1" type="ORF">PACLA_8A012622</name>
</gene>
<keyword evidence="2" id="KW-1185">Reference proteome</keyword>
<accession>A0A6S7HFC4</accession>
<organism evidence="1 2">
    <name type="scientific">Paramuricea clavata</name>
    <name type="common">Red gorgonian</name>
    <name type="synonym">Violescent sea-whip</name>
    <dbReference type="NCBI Taxonomy" id="317549"/>
    <lineage>
        <taxon>Eukaryota</taxon>
        <taxon>Metazoa</taxon>
        <taxon>Cnidaria</taxon>
        <taxon>Anthozoa</taxon>
        <taxon>Octocorallia</taxon>
        <taxon>Malacalcyonacea</taxon>
        <taxon>Plexauridae</taxon>
        <taxon>Paramuricea</taxon>
    </lineage>
</organism>
<name>A0A6S7HFC4_PARCT</name>
<sequence length="104" mass="11983">MPHSHKWHQHYKRNTISKNGKTFIIHCGTNDLEQIDASQILVKLKTLENQLHKKYPQSRVIISLLLPRADKLNGAVNSLNETIQKEFKDIAHTALVEHNNITPQ</sequence>
<evidence type="ECO:0000313" key="1">
    <source>
        <dbReference type="EMBL" id="CAB4001830.1"/>
    </source>
</evidence>
<protein>
    <submittedName>
        <fullName evidence="1">Uncharacterized protein</fullName>
    </submittedName>
</protein>
<dbReference type="SUPFAM" id="SSF52266">
    <property type="entry name" value="SGNH hydrolase"/>
    <property type="match status" value="1"/>
</dbReference>
<evidence type="ECO:0000313" key="2">
    <source>
        <dbReference type="Proteomes" id="UP001152795"/>
    </source>
</evidence>
<dbReference type="Gene3D" id="3.40.50.1110">
    <property type="entry name" value="SGNH hydrolase"/>
    <property type="match status" value="1"/>
</dbReference>
<dbReference type="AlphaFoldDB" id="A0A6S7HFC4"/>
<comment type="caution">
    <text evidence="1">The sequence shown here is derived from an EMBL/GenBank/DDBJ whole genome shotgun (WGS) entry which is preliminary data.</text>
</comment>
<dbReference type="Proteomes" id="UP001152795">
    <property type="component" value="Unassembled WGS sequence"/>
</dbReference>
<dbReference type="EMBL" id="CACRXK020004189">
    <property type="protein sequence ID" value="CAB4001830.1"/>
    <property type="molecule type" value="Genomic_DNA"/>
</dbReference>
<dbReference type="InterPro" id="IPR036514">
    <property type="entry name" value="SGNH_hydro_sf"/>
</dbReference>
<reference evidence="1" key="1">
    <citation type="submission" date="2020-04" db="EMBL/GenBank/DDBJ databases">
        <authorList>
            <person name="Alioto T."/>
            <person name="Alioto T."/>
            <person name="Gomez Garrido J."/>
        </authorList>
    </citation>
    <scope>NUCLEOTIDE SEQUENCE</scope>
    <source>
        <strain evidence="1">A484AB</strain>
    </source>
</reference>
<proteinExistence type="predicted"/>